<evidence type="ECO:0000313" key="1">
    <source>
        <dbReference type="EMBL" id="KAK1860723.1"/>
    </source>
</evidence>
<protein>
    <submittedName>
        <fullName evidence="1">Uncharacterized protein</fullName>
    </submittedName>
</protein>
<proteinExistence type="predicted"/>
<evidence type="ECO:0000313" key="2">
    <source>
        <dbReference type="Proteomes" id="UP000798662"/>
    </source>
</evidence>
<dbReference type="Proteomes" id="UP000798662">
    <property type="component" value="Chromosome 1"/>
</dbReference>
<keyword evidence="2" id="KW-1185">Reference proteome</keyword>
<gene>
    <name evidence="1" type="ORF">I4F81_003311</name>
</gene>
<sequence>MPFLRRGLGELRLRPELLSVNALTHRAKAVRFAKSLIHGYGLFAAEPVEAGDFVVEYVGELLRRLVSDVRELSYVRQGQGDSYMFRLNSDTVIDATRKGAVARFINHSCEPNVVARVISVDGAPKIVFYAKARIEAAEELTYDYKFEFEDDKIPCLCGAASCRGSLN</sequence>
<name>A0ACC3BS18_PYRYE</name>
<dbReference type="EMBL" id="CM020618">
    <property type="protein sequence ID" value="KAK1860723.1"/>
    <property type="molecule type" value="Genomic_DNA"/>
</dbReference>
<accession>A0ACC3BS18</accession>
<organism evidence="1 2">
    <name type="scientific">Pyropia yezoensis</name>
    <name type="common">Susabi-nori</name>
    <name type="synonym">Porphyra yezoensis</name>
    <dbReference type="NCBI Taxonomy" id="2788"/>
    <lineage>
        <taxon>Eukaryota</taxon>
        <taxon>Rhodophyta</taxon>
        <taxon>Bangiophyceae</taxon>
        <taxon>Bangiales</taxon>
        <taxon>Bangiaceae</taxon>
        <taxon>Pyropia</taxon>
    </lineage>
</organism>
<reference evidence="1" key="1">
    <citation type="submission" date="2019-11" db="EMBL/GenBank/DDBJ databases">
        <title>Nori genome reveals adaptations in red seaweeds to the harsh intertidal environment.</title>
        <authorList>
            <person name="Wang D."/>
            <person name="Mao Y."/>
        </authorList>
    </citation>
    <scope>NUCLEOTIDE SEQUENCE</scope>
    <source>
        <tissue evidence="1">Gametophyte</tissue>
    </source>
</reference>
<comment type="caution">
    <text evidence="1">The sequence shown here is derived from an EMBL/GenBank/DDBJ whole genome shotgun (WGS) entry which is preliminary data.</text>
</comment>